<reference evidence="1" key="1">
    <citation type="journal article" date="2015" name="Nature">
        <title>Complex archaea that bridge the gap between prokaryotes and eukaryotes.</title>
        <authorList>
            <person name="Spang A."/>
            <person name="Saw J.H."/>
            <person name="Jorgensen S.L."/>
            <person name="Zaremba-Niedzwiedzka K."/>
            <person name="Martijn J."/>
            <person name="Lind A.E."/>
            <person name="van Eijk R."/>
            <person name="Schleper C."/>
            <person name="Guy L."/>
            <person name="Ettema T.J."/>
        </authorList>
    </citation>
    <scope>NUCLEOTIDE SEQUENCE</scope>
</reference>
<protein>
    <recommendedName>
        <fullName evidence="2">Class I SAM-dependent methyltransferase</fullName>
    </recommendedName>
</protein>
<proteinExistence type="predicted"/>
<gene>
    <name evidence="1" type="ORF">LCGC14_2232190</name>
</gene>
<name>A0A0F9G380_9ZZZZ</name>
<dbReference type="SUPFAM" id="SSF53335">
    <property type="entry name" value="S-adenosyl-L-methionine-dependent methyltransferases"/>
    <property type="match status" value="1"/>
</dbReference>
<feature type="non-terminal residue" evidence="1">
    <location>
        <position position="1"/>
    </location>
</feature>
<evidence type="ECO:0008006" key="2">
    <source>
        <dbReference type="Google" id="ProtNLM"/>
    </source>
</evidence>
<organism evidence="1">
    <name type="scientific">marine sediment metagenome</name>
    <dbReference type="NCBI Taxonomy" id="412755"/>
    <lineage>
        <taxon>unclassified sequences</taxon>
        <taxon>metagenomes</taxon>
        <taxon>ecological metagenomes</taxon>
    </lineage>
</organism>
<comment type="caution">
    <text evidence="1">The sequence shown here is derived from an EMBL/GenBank/DDBJ whole genome shotgun (WGS) entry which is preliminary data.</text>
</comment>
<sequence length="192" mass="21988">TVEELRAEVLERAESGGDVRLHMERFFDTVLEWKPTLIVELGIRGGVSSFALERGARLVGAKMICVDINDCSGVLDYAEFVQADDVVFARRFRAFCRRRGIKPSVDMLMVDTSHTYIHTQQEIRSWLPLMSPRCLMMFHDTNASQFGYGVAAYLREWLDIPFPEGLNFTAESGGWWVEHHPECFGLTILRRV</sequence>
<evidence type="ECO:0000313" key="1">
    <source>
        <dbReference type="EMBL" id="KKL57762.1"/>
    </source>
</evidence>
<dbReference type="Pfam" id="PF13578">
    <property type="entry name" value="Methyltransf_24"/>
    <property type="match status" value="1"/>
</dbReference>
<dbReference type="Gene3D" id="3.40.50.150">
    <property type="entry name" value="Vaccinia Virus protein VP39"/>
    <property type="match status" value="1"/>
</dbReference>
<accession>A0A0F9G380</accession>
<dbReference type="AlphaFoldDB" id="A0A0F9G380"/>
<dbReference type="EMBL" id="LAZR01030055">
    <property type="protein sequence ID" value="KKL57762.1"/>
    <property type="molecule type" value="Genomic_DNA"/>
</dbReference>
<dbReference type="InterPro" id="IPR029063">
    <property type="entry name" value="SAM-dependent_MTases_sf"/>
</dbReference>